<sequence>MSESKDVFAAASEVTGRAMEAFFSYVPGGSYSFLLKCDRAVVRDLGVIAVSLYSIYKLTPVLERTIEGVVNRCLEHPRRDQDPPKTSPGSLHVKLRCLTDERFLEVWRYYKSGKMKERLQEEFSKSGIEVKGLKIEIENLEKVNETKRAIESR</sequence>
<evidence type="ECO:0000313" key="1">
    <source>
        <dbReference type="EMBL" id="CAB4033120.1"/>
    </source>
</evidence>
<dbReference type="OrthoDB" id="6007857at2759"/>
<name>A0A7D9JQ29_PARCT</name>
<accession>A0A7D9JQ29</accession>
<reference evidence="1" key="1">
    <citation type="submission" date="2020-04" db="EMBL/GenBank/DDBJ databases">
        <authorList>
            <person name="Alioto T."/>
            <person name="Alioto T."/>
            <person name="Gomez Garrido J."/>
        </authorList>
    </citation>
    <scope>NUCLEOTIDE SEQUENCE</scope>
    <source>
        <strain evidence="1">A484AB</strain>
    </source>
</reference>
<proteinExistence type="predicted"/>
<dbReference type="EMBL" id="CACRXK020018962">
    <property type="protein sequence ID" value="CAB4033120.1"/>
    <property type="molecule type" value="Genomic_DNA"/>
</dbReference>
<dbReference type="AlphaFoldDB" id="A0A7D9JQ29"/>
<dbReference type="Proteomes" id="UP001152795">
    <property type="component" value="Unassembled WGS sequence"/>
</dbReference>
<evidence type="ECO:0000313" key="2">
    <source>
        <dbReference type="Proteomes" id="UP001152795"/>
    </source>
</evidence>
<comment type="caution">
    <text evidence="1">The sequence shown here is derived from an EMBL/GenBank/DDBJ whole genome shotgun (WGS) entry which is preliminary data.</text>
</comment>
<organism evidence="1 2">
    <name type="scientific">Paramuricea clavata</name>
    <name type="common">Red gorgonian</name>
    <name type="synonym">Violescent sea-whip</name>
    <dbReference type="NCBI Taxonomy" id="317549"/>
    <lineage>
        <taxon>Eukaryota</taxon>
        <taxon>Metazoa</taxon>
        <taxon>Cnidaria</taxon>
        <taxon>Anthozoa</taxon>
        <taxon>Octocorallia</taxon>
        <taxon>Malacalcyonacea</taxon>
        <taxon>Plexauridae</taxon>
        <taxon>Paramuricea</taxon>
    </lineage>
</organism>
<keyword evidence="2" id="KW-1185">Reference proteome</keyword>
<gene>
    <name evidence="1" type="ORF">PACLA_8A008437</name>
</gene>
<protein>
    <submittedName>
        <fullName evidence="1">Uncharacterized protein</fullName>
    </submittedName>
</protein>